<evidence type="ECO:0000313" key="3">
    <source>
        <dbReference type="Proteomes" id="UP000078284"/>
    </source>
</evidence>
<dbReference type="Proteomes" id="UP000078284">
    <property type="component" value="Chromosome 3"/>
</dbReference>
<accession>A0A178VDX4</accession>
<gene>
    <name evidence="2" type="ordered locus">AXX17_At3g37580</name>
</gene>
<feature type="transmembrane region" description="Helical" evidence="1">
    <location>
        <begin position="84"/>
        <end position="103"/>
    </location>
</feature>
<comment type="caution">
    <text evidence="2">The sequence shown here is derived from an EMBL/GenBank/DDBJ whole genome shotgun (WGS) entry which is preliminary data.</text>
</comment>
<keyword evidence="1" id="KW-0472">Membrane</keyword>
<keyword evidence="1" id="KW-1133">Transmembrane helix</keyword>
<keyword evidence="1" id="KW-0812">Transmembrane</keyword>
<dbReference type="EMBL" id="LUHQ01000003">
    <property type="protein sequence ID" value="OAP03102.1"/>
    <property type="molecule type" value="Genomic_DNA"/>
</dbReference>
<organism evidence="2 3">
    <name type="scientific">Arabidopsis thaliana</name>
    <name type="common">Mouse-ear cress</name>
    <dbReference type="NCBI Taxonomy" id="3702"/>
    <lineage>
        <taxon>Eukaryota</taxon>
        <taxon>Viridiplantae</taxon>
        <taxon>Streptophyta</taxon>
        <taxon>Embryophyta</taxon>
        <taxon>Tracheophyta</taxon>
        <taxon>Spermatophyta</taxon>
        <taxon>Magnoliopsida</taxon>
        <taxon>eudicotyledons</taxon>
        <taxon>Gunneridae</taxon>
        <taxon>Pentapetalae</taxon>
        <taxon>rosids</taxon>
        <taxon>malvids</taxon>
        <taxon>Brassicales</taxon>
        <taxon>Brassicaceae</taxon>
        <taxon>Camelineae</taxon>
        <taxon>Arabidopsis</taxon>
    </lineage>
</organism>
<dbReference type="ExpressionAtlas" id="A0A178VDX4">
    <property type="expression patterns" value="baseline and differential"/>
</dbReference>
<evidence type="ECO:0000313" key="2">
    <source>
        <dbReference type="EMBL" id="OAP03102.1"/>
    </source>
</evidence>
<evidence type="ECO:0000256" key="1">
    <source>
        <dbReference type="SAM" id="Phobius"/>
    </source>
</evidence>
<reference evidence="3" key="1">
    <citation type="journal article" date="2016" name="Proc. Natl. Acad. Sci. U.S.A.">
        <title>Chromosome-level assembly of Arabidopsis thaliana Ler reveals the extent of translocation and inversion polymorphisms.</title>
        <authorList>
            <person name="Zapata L."/>
            <person name="Ding J."/>
            <person name="Willing E.M."/>
            <person name="Hartwig B."/>
            <person name="Bezdan D."/>
            <person name="Jiao W.B."/>
            <person name="Patel V."/>
            <person name="Velikkakam James G."/>
            <person name="Koornneef M."/>
            <person name="Ossowski S."/>
            <person name="Schneeberger K."/>
        </authorList>
    </citation>
    <scope>NUCLEOTIDE SEQUENCE [LARGE SCALE GENOMIC DNA]</scope>
    <source>
        <strain evidence="3">cv. Landsberg erecta</strain>
    </source>
</reference>
<dbReference type="GO" id="GO:0009507">
    <property type="term" value="C:chloroplast"/>
    <property type="evidence" value="ECO:0007669"/>
    <property type="project" value="UniProtKB-ARBA"/>
</dbReference>
<dbReference type="AlphaFoldDB" id="A0A178VDX4"/>
<dbReference type="PANTHER" id="PTHR15852">
    <property type="entry name" value="PLASTID TRANSCRIPTIONALLY ACTIVE PROTEIN"/>
    <property type="match status" value="1"/>
</dbReference>
<name>A0A178VDX4_ARATH</name>
<protein>
    <submittedName>
        <fullName evidence="2">Uncharacterized protein</fullName>
    </submittedName>
</protein>
<dbReference type="PANTHER" id="PTHR15852:SF52">
    <property type="entry name" value="THYLAKOID LUMENAL P17.1 PROTEIN"/>
    <property type="match status" value="1"/>
</dbReference>
<proteinExistence type="predicted"/>
<sequence>MATRPLISLQLLSSSSSSSSSSLKTTTKLLFSHKPELISHHHRNRNKLSRTSAHQHSANLIIHPSVLFLSSAFDGGGGFIDTQTFIVTISLVVAIALSLFLGFKGDPVPCERCGGNGGTKCVFCLEGKMKVESGMVDCKVCKGSGLIFCKKCGGSGYSRRL</sequence>